<accession>A0A382WXR0</accession>
<dbReference type="AlphaFoldDB" id="A0A382WXR0"/>
<dbReference type="InterPro" id="IPR021908">
    <property type="entry name" value="YfbK_C"/>
</dbReference>
<feature type="non-terminal residue" evidence="2">
    <location>
        <position position="1"/>
    </location>
</feature>
<name>A0A382WXR0_9ZZZZ</name>
<evidence type="ECO:0000259" key="1">
    <source>
        <dbReference type="Pfam" id="PF12034"/>
    </source>
</evidence>
<dbReference type="EMBL" id="UINC01163177">
    <property type="protein sequence ID" value="SVD63340.1"/>
    <property type="molecule type" value="Genomic_DNA"/>
</dbReference>
<dbReference type="Gene3D" id="3.40.50.410">
    <property type="entry name" value="von Willebrand factor, type A domain"/>
    <property type="match status" value="1"/>
</dbReference>
<reference evidence="2" key="1">
    <citation type="submission" date="2018-05" db="EMBL/GenBank/DDBJ databases">
        <authorList>
            <person name="Lanie J.A."/>
            <person name="Ng W.-L."/>
            <person name="Kazmierczak K.M."/>
            <person name="Andrzejewski T.M."/>
            <person name="Davidsen T.M."/>
            <person name="Wayne K.J."/>
            <person name="Tettelin H."/>
            <person name="Glass J.I."/>
            <person name="Rusch D."/>
            <person name="Podicherti R."/>
            <person name="Tsui H.-C.T."/>
            <person name="Winkler M.E."/>
        </authorList>
    </citation>
    <scope>NUCLEOTIDE SEQUENCE</scope>
</reference>
<protein>
    <recommendedName>
        <fullName evidence="1">Uncharacterized protein YfbK C-terminal domain-containing protein</fullName>
    </recommendedName>
</protein>
<gene>
    <name evidence="2" type="ORF">METZ01_LOCUS416194</name>
</gene>
<proteinExistence type="predicted"/>
<sequence length="273" mass="29725">VAQQNFIKGGINRVILATDGDFNVGTTNQSELTRLIEKKRQSGVFLTVLGFGTGNYKDSTMEKLADKGNGNYAYIDSLREAQKVLVKEAGATLVTIAKDVKIQVEFNPVQAQAYRLVGYENRVLQAQDFNDDNKDAGEIGAGHSVTAIYEVIPPGVKWDQPGIDALKYQGTPKANPETPSDELLTLKLRFKQPDGDKSSKLVFPVKVSDASFNDASENFRFSAAVAAFGMLLRDSSHGGTLTLEGVHEIAQTSCGEDTEKYRKEFLGLVRIAG</sequence>
<feature type="domain" description="Uncharacterized protein YfbK C-terminal" evidence="1">
    <location>
        <begin position="91"/>
        <end position="271"/>
    </location>
</feature>
<dbReference type="InterPro" id="IPR036465">
    <property type="entry name" value="vWFA_dom_sf"/>
</dbReference>
<feature type="non-terminal residue" evidence="2">
    <location>
        <position position="273"/>
    </location>
</feature>
<evidence type="ECO:0000313" key="2">
    <source>
        <dbReference type="EMBL" id="SVD63340.1"/>
    </source>
</evidence>
<dbReference type="SUPFAM" id="SSF53300">
    <property type="entry name" value="vWA-like"/>
    <property type="match status" value="1"/>
</dbReference>
<dbReference type="Pfam" id="PF12034">
    <property type="entry name" value="YfbK_C"/>
    <property type="match status" value="1"/>
</dbReference>
<organism evidence="2">
    <name type="scientific">marine metagenome</name>
    <dbReference type="NCBI Taxonomy" id="408172"/>
    <lineage>
        <taxon>unclassified sequences</taxon>
        <taxon>metagenomes</taxon>
        <taxon>ecological metagenomes</taxon>
    </lineage>
</organism>